<keyword evidence="3" id="KW-1185">Reference proteome</keyword>
<gene>
    <name evidence="2" type="ORF">APHIGO_LOCUS11313</name>
</gene>
<feature type="region of interest" description="Disordered" evidence="1">
    <location>
        <begin position="43"/>
        <end position="123"/>
    </location>
</feature>
<feature type="compositionally biased region" description="Low complexity" evidence="1">
    <location>
        <begin position="63"/>
        <end position="75"/>
    </location>
</feature>
<name>A0A9P0JDE3_APHGO</name>
<accession>A0A9P0JDE3</accession>
<reference evidence="2" key="1">
    <citation type="submission" date="2022-02" db="EMBL/GenBank/DDBJ databases">
        <authorList>
            <person name="King R."/>
        </authorList>
    </citation>
    <scope>NUCLEOTIDE SEQUENCE</scope>
</reference>
<feature type="compositionally biased region" description="Acidic residues" evidence="1">
    <location>
        <begin position="53"/>
        <end position="62"/>
    </location>
</feature>
<dbReference type="AlphaFoldDB" id="A0A9P0JDE3"/>
<evidence type="ECO:0000256" key="1">
    <source>
        <dbReference type="SAM" id="MobiDB-lite"/>
    </source>
</evidence>
<dbReference type="Proteomes" id="UP001154329">
    <property type="component" value="Chromosome 4"/>
</dbReference>
<dbReference type="EMBL" id="OU899037">
    <property type="protein sequence ID" value="CAH1737880.1"/>
    <property type="molecule type" value="Genomic_DNA"/>
</dbReference>
<organism evidence="2 3">
    <name type="scientific">Aphis gossypii</name>
    <name type="common">Cotton aphid</name>
    <dbReference type="NCBI Taxonomy" id="80765"/>
    <lineage>
        <taxon>Eukaryota</taxon>
        <taxon>Metazoa</taxon>
        <taxon>Ecdysozoa</taxon>
        <taxon>Arthropoda</taxon>
        <taxon>Hexapoda</taxon>
        <taxon>Insecta</taxon>
        <taxon>Pterygota</taxon>
        <taxon>Neoptera</taxon>
        <taxon>Paraneoptera</taxon>
        <taxon>Hemiptera</taxon>
        <taxon>Sternorrhyncha</taxon>
        <taxon>Aphidomorpha</taxon>
        <taxon>Aphidoidea</taxon>
        <taxon>Aphididae</taxon>
        <taxon>Aphidini</taxon>
        <taxon>Aphis</taxon>
        <taxon>Aphis</taxon>
    </lineage>
</organism>
<proteinExistence type="predicted"/>
<protein>
    <submittedName>
        <fullName evidence="2">Uncharacterized protein</fullName>
    </submittedName>
</protein>
<evidence type="ECO:0000313" key="3">
    <source>
        <dbReference type="Proteomes" id="UP001154329"/>
    </source>
</evidence>
<evidence type="ECO:0000313" key="2">
    <source>
        <dbReference type="EMBL" id="CAH1737880.1"/>
    </source>
</evidence>
<reference evidence="2" key="2">
    <citation type="submission" date="2022-10" db="EMBL/GenBank/DDBJ databases">
        <authorList>
            <consortium name="ENA_rothamsted_submissions"/>
            <consortium name="culmorum"/>
            <person name="King R."/>
        </authorList>
    </citation>
    <scope>NUCLEOTIDE SEQUENCE</scope>
</reference>
<sequence length="168" mass="18000">MPTTYLYVVSGRRIVLTGCRGQRRLSPAATWWMVVRNIFSHLTTGPSPYASSSDDDDDDDTLSEPQFPELSSPELLPDELPPSSLEPPDELPPSSLEPLDELPPSKDDPREISPPNGQPTADMVRLRCGPVQAVLCGDAVSLQVESGQSYTAVRVGPGSASVAATTPK</sequence>